<dbReference type="InterPro" id="IPR006164">
    <property type="entry name" value="DNA_bd_Ku70/Ku80"/>
</dbReference>
<keyword evidence="2" id="KW-0547">Nucleotide-binding</keyword>
<evidence type="ECO:0000256" key="4">
    <source>
        <dbReference type="ARBA" id="ARBA00022801"/>
    </source>
</evidence>
<evidence type="ECO:0000256" key="9">
    <source>
        <dbReference type="ARBA" id="ARBA00023204"/>
    </source>
</evidence>
<dbReference type="Gene3D" id="3.40.50.410">
    <property type="entry name" value="von Willebrand factor, type A domain"/>
    <property type="match status" value="1"/>
</dbReference>
<dbReference type="EMBL" id="KQ414885">
    <property type="protein sequence ID" value="KOC59877.1"/>
    <property type="molecule type" value="Genomic_DNA"/>
</dbReference>
<feature type="region of interest" description="Disordered" evidence="11">
    <location>
        <begin position="519"/>
        <end position="554"/>
    </location>
</feature>
<feature type="compositionally biased region" description="Polar residues" evidence="11">
    <location>
        <begin position="535"/>
        <end position="545"/>
    </location>
</feature>
<evidence type="ECO:0000259" key="12">
    <source>
        <dbReference type="SMART" id="SM00559"/>
    </source>
</evidence>
<evidence type="ECO:0000256" key="8">
    <source>
        <dbReference type="ARBA" id="ARBA00023172"/>
    </source>
</evidence>
<dbReference type="InterPro" id="IPR005161">
    <property type="entry name" value="Ku_N"/>
</dbReference>
<accession>A0A0L7QMM9</accession>
<evidence type="ECO:0000256" key="7">
    <source>
        <dbReference type="ARBA" id="ARBA00023125"/>
    </source>
</evidence>
<comment type="subcellular location">
    <subcellularLocation>
        <location evidence="1">Nucleus</location>
    </subcellularLocation>
</comment>
<keyword evidence="5" id="KW-0347">Helicase</keyword>
<keyword evidence="3" id="KW-0227">DNA damage</keyword>
<dbReference type="GO" id="GO:0006303">
    <property type="term" value="P:double-strand break repair via nonhomologous end joining"/>
    <property type="evidence" value="ECO:0007669"/>
    <property type="project" value="InterPro"/>
</dbReference>
<dbReference type="GO" id="GO:0016787">
    <property type="term" value="F:hydrolase activity"/>
    <property type="evidence" value="ECO:0007669"/>
    <property type="project" value="UniProtKB-KW"/>
</dbReference>
<reference evidence="13 14" key="1">
    <citation type="submission" date="2015-07" db="EMBL/GenBank/DDBJ databases">
        <title>The genome of Habropoda laboriosa.</title>
        <authorList>
            <person name="Pan H."/>
            <person name="Kapheim K."/>
        </authorList>
    </citation>
    <scope>NUCLEOTIDE SEQUENCE [LARGE SCALE GENOMIC DNA]</scope>
    <source>
        <strain evidence="13">0110345459</strain>
    </source>
</reference>
<keyword evidence="14" id="KW-1185">Reference proteome</keyword>
<evidence type="ECO:0000256" key="6">
    <source>
        <dbReference type="ARBA" id="ARBA00022840"/>
    </source>
</evidence>
<dbReference type="PANTHER" id="PTHR12604">
    <property type="entry name" value="KU AUTOANTIGEN DNA HELICASE"/>
    <property type="match status" value="1"/>
</dbReference>
<evidence type="ECO:0000313" key="13">
    <source>
        <dbReference type="EMBL" id="KOC59877.1"/>
    </source>
</evidence>
<evidence type="ECO:0000256" key="2">
    <source>
        <dbReference type="ARBA" id="ARBA00022741"/>
    </source>
</evidence>
<dbReference type="GO" id="GO:0042162">
    <property type="term" value="F:telomeric DNA binding"/>
    <property type="evidence" value="ECO:0007669"/>
    <property type="project" value="TreeGrafter"/>
</dbReference>
<dbReference type="SUPFAM" id="SSF100939">
    <property type="entry name" value="SPOC domain-like"/>
    <property type="match status" value="1"/>
</dbReference>
<dbReference type="GO" id="GO:0006310">
    <property type="term" value="P:DNA recombination"/>
    <property type="evidence" value="ECO:0007669"/>
    <property type="project" value="UniProtKB-KW"/>
</dbReference>
<evidence type="ECO:0000256" key="3">
    <source>
        <dbReference type="ARBA" id="ARBA00022763"/>
    </source>
</evidence>
<evidence type="ECO:0000256" key="1">
    <source>
        <dbReference type="ARBA" id="ARBA00004123"/>
    </source>
</evidence>
<dbReference type="Gene3D" id="1.10.1600.10">
    <property type="match status" value="1"/>
</dbReference>
<dbReference type="OrthoDB" id="30826at2759"/>
<keyword evidence="4" id="KW-0378">Hydrolase</keyword>
<evidence type="ECO:0000313" key="14">
    <source>
        <dbReference type="Proteomes" id="UP000053825"/>
    </source>
</evidence>
<keyword evidence="7" id="KW-0238">DNA-binding</keyword>
<dbReference type="STRING" id="597456.A0A0L7QMM9"/>
<dbReference type="GO" id="GO:0003678">
    <property type="term" value="F:DNA helicase activity"/>
    <property type="evidence" value="ECO:0007669"/>
    <property type="project" value="InterPro"/>
</dbReference>
<keyword evidence="6" id="KW-0067">ATP-binding</keyword>
<dbReference type="Pfam" id="PF03731">
    <property type="entry name" value="Ku_N"/>
    <property type="match status" value="1"/>
</dbReference>
<dbReference type="InterPro" id="IPR005160">
    <property type="entry name" value="Ku_C"/>
</dbReference>
<dbReference type="InterPro" id="IPR016194">
    <property type="entry name" value="SPOC-like_C_dom_sf"/>
</dbReference>
<dbReference type="SUPFAM" id="SSF53300">
    <property type="entry name" value="vWA-like"/>
    <property type="match status" value="1"/>
</dbReference>
<dbReference type="Pfam" id="PF02735">
    <property type="entry name" value="Ku"/>
    <property type="match status" value="1"/>
</dbReference>
<dbReference type="InterPro" id="IPR036465">
    <property type="entry name" value="vWFA_dom_sf"/>
</dbReference>
<dbReference type="GO" id="GO:0000723">
    <property type="term" value="P:telomere maintenance"/>
    <property type="evidence" value="ECO:0007669"/>
    <property type="project" value="TreeGrafter"/>
</dbReference>
<keyword evidence="8" id="KW-0233">DNA recombination</keyword>
<dbReference type="GO" id="GO:0003690">
    <property type="term" value="F:double-stranded DNA binding"/>
    <property type="evidence" value="ECO:0007669"/>
    <property type="project" value="TreeGrafter"/>
</dbReference>
<dbReference type="Pfam" id="PF03730">
    <property type="entry name" value="Ku_C"/>
    <property type="match status" value="1"/>
</dbReference>
<dbReference type="GO" id="GO:0043564">
    <property type="term" value="C:Ku70:Ku80 complex"/>
    <property type="evidence" value="ECO:0007669"/>
    <property type="project" value="TreeGrafter"/>
</dbReference>
<evidence type="ECO:0000256" key="11">
    <source>
        <dbReference type="SAM" id="MobiDB-lite"/>
    </source>
</evidence>
<gene>
    <name evidence="13" type="ORF">WH47_10576</name>
</gene>
<name>A0A0L7QMM9_9HYME</name>
<evidence type="ECO:0000256" key="10">
    <source>
        <dbReference type="ARBA" id="ARBA00023242"/>
    </source>
</evidence>
<evidence type="ECO:0000256" key="5">
    <source>
        <dbReference type="ARBA" id="ARBA00022806"/>
    </source>
</evidence>
<dbReference type="Proteomes" id="UP000053825">
    <property type="component" value="Unassembled WGS sequence"/>
</dbReference>
<organism evidence="13 14">
    <name type="scientific">Habropoda laboriosa</name>
    <dbReference type="NCBI Taxonomy" id="597456"/>
    <lineage>
        <taxon>Eukaryota</taxon>
        <taxon>Metazoa</taxon>
        <taxon>Ecdysozoa</taxon>
        <taxon>Arthropoda</taxon>
        <taxon>Hexapoda</taxon>
        <taxon>Insecta</taxon>
        <taxon>Pterygota</taxon>
        <taxon>Neoptera</taxon>
        <taxon>Endopterygota</taxon>
        <taxon>Hymenoptera</taxon>
        <taxon>Apocrita</taxon>
        <taxon>Aculeata</taxon>
        <taxon>Apoidea</taxon>
        <taxon>Anthophila</taxon>
        <taxon>Apidae</taxon>
        <taxon>Habropoda</taxon>
    </lineage>
</organism>
<proteinExistence type="predicted"/>
<dbReference type="PANTHER" id="PTHR12604:SF4">
    <property type="entry name" value="X-RAY REPAIR CROSS-COMPLEMENTING PROTEIN 5"/>
    <property type="match status" value="1"/>
</dbReference>
<feature type="domain" description="Ku" evidence="12">
    <location>
        <begin position="254"/>
        <end position="394"/>
    </location>
</feature>
<dbReference type="AlphaFoldDB" id="A0A0L7QMM9"/>
<dbReference type="Gene3D" id="2.40.290.10">
    <property type="match status" value="1"/>
</dbReference>
<keyword evidence="10" id="KW-0539">Nucleus</keyword>
<dbReference type="SMART" id="SM00559">
    <property type="entry name" value="Ku78"/>
    <property type="match status" value="1"/>
</dbReference>
<protein>
    <submittedName>
        <fullName evidence="13">X-ray repair cross-complementing protein 5</fullName>
    </submittedName>
</protein>
<feature type="non-terminal residue" evidence="13">
    <location>
        <position position="1"/>
    </location>
</feature>
<keyword evidence="9" id="KW-0234">DNA repair</keyword>
<sequence length="554" mass="63531">QESLVMLINIGVTCPNTQNNPSLLEKAKHIAKRKIEKMIFFRPKDEVAVLLMGSSITKNSLNTEHVEEFADFQIPNWALIEQLMALQGTKHCSNWVEALYAGVEFMKKNVVDVSMRKVILMSDFKEEGDIISQFQADKIAKRLTTEKIELITIAEKSLDERPASSLEISESLLKVLHKKIGGEHITFDNAISELRFYMKAPTKPSPFYFTLELVDKEIPIVSYIKIDESKFPSWQMAKGNQKVVTKTQYFDRQRNLYEEDKIVAGYKYGETFIPVEKELKESMSYKSGEKCYRIHSFTHRNNIHLEYMYGSAHIILPSNREKNVAQSFYSLVQALHETNSVAVARKVYRNNCAPRMVALFPCIDIPDEPWCLVEIALAFAEDRRIMEASPIKSAIKKLTSEQNEAVDNLIDSLLVSDTEDSYEIDDGSQYFLPGCVPDPAVQHKWHMLSYRAINPDKPLPPMEDYLKEIFEVPSIKDRSKCHLQKIAQLFQLESIDPKAEQKDEIKKKGVNMQVDDNIEIKNPLNIENKGDIENESSQEFLSLDTSDIDLEELV</sequence>
<dbReference type="GO" id="GO:0005524">
    <property type="term" value="F:ATP binding"/>
    <property type="evidence" value="ECO:0007669"/>
    <property type="project" value="UniProtKB-KW"/>
</dbReference>